<evidence type="ECO:0000313" key="6">
    <source>
        <dbReference type="EMBL" id="PJE79872.1"/>
    </source>
</evidence>
<evidence type="ECO:0000256" key="1">
    <source>
        <dbReference type="ARBA" id="ARBA00022552"/>
    </source>
</evidence>
<dbReference type="AlphaFoldDB" id="A0A2H9T9H1"/>
<name>A0A2H9T9H1_9ZZZZ</name>
<dbReference type="PIRSF" id="PIRSF005461">
    <property type="entry name" value="23S_rRNA_mtase"/>
    <property type="match status" value="1"/>
</dbReference>
<keyword evidence="2 6" id="KW-0489">Methyltransferase</keyword>
<dbReference type="HAMAP" id="MF_01547">
    <property type="entry name" value="RNA_methyltr_E"/>
    <property type="match status" value="1"/>
</dbReference>
<proteinExistence type="inferred from homology"/>
<gene>
    <name evidence="6" type="primary">rlmE</name>
    <name evidence="6" type="ORF">CI610_01147</name>
</gene>
<dbReference type="Gene3D" id="3.40.50.150">
    <property type="entry name" value="Vaccinia Virus protein VP39"/>
    <property type="match status" value="1"/>
</dbReference>
<protein>
    <submittedName>
        <fullName evidence="6">Ribosomal RNA large subunit methyltransferase E</fullName>
        <ecNumber evidence="6">2.1.1.166</ecNumber>
    </submittedName>
</protein>
<dbReference type="EMBL" id="NSIT01000043">
    <property type="protein sequence ID" value="PJE79872.1"/>
    <property type="molecule type" value="Genomic_DNA"/>
</dbReference>
<dbReference type="FunFam" id="3.40.50.150:FF:000005">
    <property type="entry name" value="Ribosomal RNA large subunit methyltransferase E"/>
    <property type="match status" value="1"/>
</dbReference>
<dbReference type="GO" id="GO:0008650">
    <property type="term" value="F:rRNA (uridine-2'-O-)-methyltransferase activity"/>
    <property type="evidence" value="ECO:0007669"/>
    <property type="project" value="TreeGrafter"/>
</dbReference>
<reference evidence="6" key="1">
    <citation type="journal article" date="2017" name="Appl. Environ. Microbiol.">
        <title>Molecular characterization of an Endozoicomonas-like organism causing infection in king scallop Pecten maximus L.</title>
        <authorList>
            <person name="Cano I."/>
            <person name="van Aerle R."/>
            <person name="Ross S."/>
            <person name="Verner-Jeffreys D.W."/>
            <person name="Paley R.K."/>
            <person name="Rimmer G."/>
            <person name="Ryder D."/>
            <person name="Hooper P."/>
            <person name="Stone D."/>
            <person name="Feist S.W."/>
        </authorList>
    </citation>
    <scope>NUCLEOTIDE SEQUENCE</scope>
</reference>
<dbReference type="InterPro" id="IPR050082">
    <property type="entry name" value="RNA_methyltr_RlmE"/>
</dbReference>
<accession>A0A2H9T9H1</accession>
<dbReference type="InterPro" id="IPR015507">
    <property type="entry name" value="rRNA-MeTfrase_E"/>
</dbReference>
<evidence type="ECO:0000259" key="5">
    <source>
        <dbReference type="Pfam" id="PF01728"/>
    </source>
</evidence>
<dbReference type="InterPro" id="IPR029063">
    <property type="entry name" value="SAM-dependent_MTases_sf"/>
</dbReference>
<feature type="domain" description="Ribosomal RNA methyltransferase FtsJ" evidence="5">
    <location>
        <begin position="28"/>
        <end position="204"/>
    </location>
</feature>
<dbReference type="PANTHER" id="PTHR10920">
    <property type="entry name" value="RIBOSOMAL RNA METHYLTRANSFERASE"/>
    <property type="match status" value="1"/>
</dbReference>
<dbReference type="Pfam" id="PF01728">
    <property type="entry name" value="FtsJ"/>
    <property type="match status" value="1"/>
</dbReference>
<evidence type="ECO:0000256" key="4">
    <source>
        <dbReference type="ARBA" id="ARBA00022691"/>
    </source>
</evidence>
<evidence type="ECO:0000256" key="3">
    <source>
        <dbReference type="ARBA" id="ARBA00022679"/>
    </source>
</evidence>
<keyword evidence="4" id="KW-0949">S-adenosyl-L-methionine</keyword>
<organism evidence="6">
    <name type="scientific">invertebrate metagenome</name>
    <dbReference type="NCBI Taxonomy" id="1711999"/>
    <lineage>
        <taxon>unclassified sequences</taxon>
        <taxon>metagenomes</taxon>
        <taxon>organismal metagenomes</taxon>
    </lineage>
</organism>
<dbReference type="EC" id="2.1.1.166" evidence="6"/>
<evidence type="ECO:0000256" key="2">
    <source>
        <dbReference type="ARBA" id="ARBA00022603"/>
    </source>
</evidence>
<dbReference type="InterPro" id="IPR002877">
    <property type="entry name" value="RNA_MeTrfase_FtsJ_dom"/>
</dbReference>
<keyword evidence="1" id="KW-0698">rRNA processing</keyword>
<dbReference type="NCBIfam" id="NF008390">
    <property type="entry name" value="PRK11188.1"/>
    <property type="match status" value="1"/>
</dbReference>
<dbReference type="PANTHER" id="PTHR10920:SF18">
    <property type="entry name" value="RRNA METHYLTRANSFERASE 2, MITOCHONDRIAL"/>
    <property type="match status" value="1"/>
</dbReference>
<keyword evidence="3 6" id="KW-0808">Transferase</keyword>
<comment type="caution">
    <text evidence="6">The sequence shown here is derived from an EMBL/GenBank/DDBJ whole genome shotgun (WGS) entry which is preliminary data.</text>
</comment>
<sequence length="206" mass="23151">MARSKSSSRWLQEHFNDQYVKQAQQEGWRSRASYKLLEIQKKYRLIRPGMKVVDLGAAPGGWSQVAAMEIGDHGRLVASDILPMDTIADVDFVQGDFTEDSVLDTILETIGAHKIDLVISDMAPNMSGMVAVDQPRSMYLVELAVDLARKVLKPGGVFLTKVFHGEGFDELMKDVRQSFGKVQSYKPDASRPRSREVYLLAREFRG</sequence>
<dbReference type="SUPFAM" id="SSF53335">
    <property type="entry name" value="S-adenosyl-L-methionine-dependent methyltransferases"/>
    <property type="match status" value="1"/>
</dbReference>